<dbReference type="SUPFAM" id="SSF57903">
    <property type="entry name" value="FYVE/PHD zinc finger"/>
    <property type="match status" value="1"/>
</dbReference>
<dbReference type="InterPro" id="IPR013083">
    <property type="entry name" value="Znf_RING/FYVE/PHD"/>
</dbReference>
<gene>
    <name evidence="2" type="ORF">B0T11DRAFT_336517</name>
</gene>
<dbReference type="EMBL" id="JAGPXD010000002">
    <property type="protein sequence ID" value="KAH7367092.1"/>
    <property type="molecule type" value="Genomic_DNA"/>
</dbReference>
<proteinExistence type="predicted"/>
<comment type="caution">
    <text evidence="2">The sequence shown here is derived from an EMBL/GenBank/DDBJ whole genome shotgun (WGS) entry which is preliminary data.</text>
</comment>
<evidence type="ECO:0000313" key="2">
    <source>
        <dbReference type="EMBL" id="KAH7367092.1"/>
    </source>
</evidence>
<sequence>MELPTTFPGIKPEEEDVVMTPNVVQPPVPRVWEHTPSGPRAPGDTAPESTTPYKLQFRPTSIDHVATDTGLTPILRDFEPFAESPRMRPSFSPPRELTYGPNGDLGQDKMPKTVEMPPPALNPATKRKREDLSDGQAEPLERVVPTPIATPVARDFPIIEKPVVRKKKSCADAILVCEQCHTTSNVSHNPMMVCKGCFEAQHKLCVYPTQEPRDYLCYLCRKEKEDLANYNRLMAEQQAEKQLSRVYYSVENQRRRNMVGFAPFNKPQHVGFFAGDSTHEERAEYFSQFKVNEMVNLLLFSEEHVEGGVLANLLASVANKHPELPIFNRPDWANDLRTVEEQTQEASAVPTGAKAQATTSLRKPKNKRHRISAIRKVQDGVATIVEPLIYDTDVHTLPSQWPRTGEGLYAQLKRERDDMILFDDKDEEAFSHFKGPVDSGPRLRPTFNADTKLEVGDDSEPITPVDVIAVEQWNA</sequence>
<accession>A0A8K0X4S3</accession>
<evidence type="ECO:0000313" key="3">
    <source>
        <dbReference type="Proteomes" id="UP000813385"/>
    </source>
</evidence>
<evidence type="ECO:0008006" key="4">
    <source>
        <dbReference type="Google" id="ProtNLM"/>
    </source>
</evidence>
<dbReference type="AlphaFoldDB" id="A0A8K0X4S3"/>
<dbReference type="OrthoDB" id="5863171at2759"/>
<name>A0A8K0X4S3_9PEZI</name>
<keyword evidence="3" id="KW-1185">Reference proteome</keyword>
<dbReference type="Gene3D" id="3.30.40.10">
    <property type="entry name" value="Zinc/RING finger domain, C3HC4 (zinc finger)"/>
    <property type="match status" value="1"/>
</dbReference>
<protein>
    <recommendedName>
        <fullName evidence="4">Zinc finger PHD-type domain-containing protein</fullName>
    </recommendedName>
</protein>
<organism evidence="2 3">
    <name type="scientific">Plectosphaerella cucumerina</name>
    <dbReference type="NCBI Taxonomy" id="40658"/>
    <lineage>
        <taxon>Eukaryota</taxon>
        <taxon>Fungi</taxon>
        <taxon>Dikarya</taxon>
        <taxon>Ascomycota</taxon>
        <taxon>Pezizomycotina</taxon>
        <taxon>Sordariomycetes</taxon>
        <taxon>Hypocreomycetidae</taxon>
        <taxon>Glomerellales</taxon>
        <taxon>Plectosphaerellaceae</taxon>
        <taxon>Plectosphaerella</taxon>
    </lineage>
</organism>
<feature type="region of interest" description="Disordered" evidence="1">
    <location>
        <begin position="343"/>
        <end position="367"/>
    </location>
</feature>
<reference evidence="2" key="1">
    <citation type="journal article" date="2021" name="Nat. Commun.">
        <title>Genetic determinants of endophytism in the Arabidopsis root mycobiome.</title>
        <authorList>
            <person name="Mesny F."/>
            <person name="Miyauchi S."/>
            <person name="Thiergart T."/>
            <person name="Pickel B."/>
            <person name="Atanasova L."/>
            <person name="Karlsson M."/>
            <person name="Huettel B."/>
            <person name="Barry K.W."/>
            <person name="Haridas S."/>
            <person name="Chen C."/>
            <person name="Bauer D."/>
            <person name="Andreopoulos W."/>
            <person name="Pangilinan J."/>
            <person name="LaButti K."/>
            <person name="Riley R."/>
            <person name="Lipzen A."/>
            <person name="Clum A."/>
            <person name="Drula E."/>
            <person name="Henrissat B."/>
            <person name="Kohler A."/>
            <person name="Grigoriev I.V."/>
            <person name="Martin F.M."/>
            <person name="Hacquard S."/>
        </authorList>
    </citation>
    <scope>NUCLEOTIDE SEQUENCE</scope>
    <source>
        <strain evidence="2">MPI-CAGE-AT-0016</strain>
    </source>
</reference>
<evidence type="ECO:0000256" key="1">
    <source>
        <dbReference type="SAM" id="MobiDB-lite"/>
    </source>
</evidence>
<dbReference type="InterPro" id="IPR011011">
    <property type="entry name" value="Znf_FYVE_PHD"/>
</dbReference>
<feature type="region of interest" description="Disordered" evidence="1">
    <location>
        <begin position="1"/>
        <end position="50"/>
    </location>
</feature>
<dbReference type="Proteomes" id="UP000813385">
    <property type="component" value="Unassembled WGS sequence"/>
</dbReference>
<feature type="region of interest" description="Disordered" evidence="1">
    <location>
        <begin position="83"/>
        <end position="136"/>
    </location>
</feature>